<accession>A0A9P7A883</accession>
<dbReference type="EMBL" id="JABBWD010000001">
    <property type="protein sequence ID" value="KAG1784269.1"/>
    <property type="molecule type" value="Genomic_DNA"/>
</dbReference>
<feature type="signal peptide" evidence="1">
    <location>
        <begin position="1"/>
        <end position="25"/>
    </location>
</feature>
<keyword evidence="3" id="KW-1185">Reference proteome</keyword>
<evidence type="ECO:0000313" key="3">
    <source>
        <dbReference type="Proteomes" id="UP000714275"/>
    </source>
</evidence>
<organism evidence="2 3">
    <name type="scientific">Suillus placidus</name>
    <dbReference type="NCBI Taxonomy" id="48579"/>
    <lineage>
        <taxon>Eukaryota</taxon>
        <taxon>Fungi</taxon>
        <taxon>Dikarya</taxon>
        <taxon>Basidiomycota</taxon>
        <taxon>Agaricomycotina</taxon>
        <taxon>Agaricomycetes</taxon>
        <taxon>Agaricomycetidae</taxon>
        <taxon>Boletales</taxon>
        <taxon>Suillineae</taxon>
        <taxon>Suillaceae</taxon>
        <taxon>Suillus</taxon>
    </lineage>
</organism>
<keyword evidence="1" id="KW-0732">Signal</keyword>
<reference evidence="2" key="1">
    <citation type="journal article" date="2020" name="New Phytol.">
        <title>Comparative genomics reveals dynamic genome evolution in host specialist ectomycorrhizal fungi.</title>
        <authorList>
            <person name="Lofgren L.A."/>
            <person name="Nguyen N.H."/>
            <person name="Vilgalys R."/>
            <person name="Ruytinx J."/>
            <person name="Liao H.L."/>
            <person name="Branco S."/>
            <person name="Kuo A."/>
            <person name="LaButti K."/>
            <person name="Lipzen A."/>
            <person name="Andreopoulos W."/>
            <person name="Pangilinan J."/>
            <person name="Riley R."/>
            <person name="Hundley H."/>
            <person name="Na H."/>
            <person name="Barry K."/>
            <person name="Grigoriev I.V."/>
            <person name="Stajich J.E."/>
            <person name="Kennedy P.G."/>
        </authorList>
    </citation>
    <scope>NUCLEOTIDE SEQUENCE</scope>
    <source>
        <strain evidence="2">DOB743</strain>
    </source>
</reference>
<protein>
    <recommendedName>
        <fullName evidence="4">Secreted protein</fullName>
    </recommendedName>
</protein>
<dbReference type="Proteomes" id="UP000714275">
    <property type="component" value="Unassembled WGS sequence"/>
</dbReference>
<name>A0A9P7A883_9AGAM</name>
<feature type="chain" id="PRO_5040434932" description="Secreted protein" evidence="1">
    <location>
        <begin position="26"/>
        <end position="83"/>
    </location>
</feature>
<evidence type="ECO:0000256" key="1">
    <source>
        <dbReference type="SAM" id="SignalP"/>
    </source>
</evidence>
<proteinExistence type="predicted"/>
<sequence>MSSSLIILAPSHACLILMTVLRCFCQGNRDHVLQRTLAIHALSCQICLYPADAYLCRECRIRRFGTLGQDFHAFTLRGVIHAL</sequence>
<dbReference type="AlphaFoldDB" id="A0A9P7A883"/>
<evidence type="ECO:0008006" key="4">
    <source>
        <dbReference type="Google" id="ProtNLM"/>
    </source>
</evidence>
<evidence type="ECO:0000313" key="2">
    <source>
        <dbReference type="EMBL" id="KAG1784269.1"/>
    </source>
</evidence>
<comment type="caution">
    <text evidence="2">The sequence shown here is derived from an EMBL/GenBank/DDBJ whole genome shotgun (WGS) entry which is preliminary data.</text>
</comment>
<gene>
    <name evidence="2" type="ORF">EV702DRAFT_44410</name>
</gene>